<accession>A0AA90PM10</accession>
<reference evidence="2 4" key="1">
    <citation type="submission" date="2023-07" db="EMBL/GenBank/DDBJ databases">
        <title>Unpublished Manusciprt.</title>
        <authorList>
            <person name="Aydin F."/>
            <person name="Tarhane S."/>
            <person name="Saticioglu I.B."/>
            <person name="Karakaya E."/>
            <person name="Abay S."/>
            <person name="Guran O."/>
            <person name="Bozkurt E."/>
            <person name="Uzum N."/>
            <person name="Olgun K."/>
            <person name="Jablonski D."/>
        </authorList>
    </citation>
    <scope>NUCLEOTIDE SEQUENCE</scope>
    <source>
        <strain evidence="4">faydin-H75</strain>
        <strain evidence="2">Faydin-H76</strain>
    </source>
</reference>
<dbReference type="RefSeq" id="WP_305517518.1">
    <property type="nucleotide sequence ID" value="NZ_JAUPEV010000012.1"/>
</dbReference>
<organism evidence="2 3">
    <name type="scientific">Helicobacter cappadocius</name>
    <dbReference type="NCBI Taxonomy" id="3063998"/>
    <lineage>
        <taxon>Bacteria</taxon>
        <taxon>Pseudomonadati</taxon>
        <taxon>Campylobacterota</taxon>
        <taxon>Epsilonproteobacteria</taxon>
        <taxon>Campylobacterales</taxon>
        <taxon>Helicobacteraceae</taxon>
        <taxon>Helicobacter</taxon>
    </lineage>
</organism>
<dbReference type="Proteomes" id="UP001240777">
    <property type="component" value="Unassembled WGS sequence"/>
</dbReference>
<dbReference type="Proteomes" id="UP001177258">
    <property type="component" value="Unassembled WGS sequence"/>
</dbReference>
<gene>
    <name evidence="1" type="ORF">Q5I04_07120</name>
    <name evidence="2" type="ORF">Q5I06_07595</name>
</gene>
<dbReference type="AlphaFoldDB" id="A0AA90PM10"/>
<comment type="caution">
    <text evidence="2">The sequence shown here is derived from an EMBL/GenBank/DDBJ whole genome shotgun (WGS) entry which is preliminary data.</text>
</comment>
<evidence type="ECO:0000313" key="3">
    <source>
        <dbReference type="Proteomes" id="UP001177258"/>
    </source>
</evidence>
<sequence length="451" mass="50549">MKKAIQSAVIFSALTSSIYGFDYKVNGQVQNWSKFGFNNDKINTTEGKYPTDSFSVLTASLGINLDLGAGFSAGATGTIGGIVFDNTRFQGDGNIIYNPNGLAYNYFGFWPGKDYRSPSTARTTRNYVLQNLYIGYTYDKYIEAKIGRFSVPGDWLSGYIQGVSLQSYAVPYTRIWAFTTVKRASVGGKWLKDFKYMNQNIPVDNGKGFYVYAAGADFKRDNFIAQGYLYAQDSRFIAPGFHLGYDTNPEFKSEGFRSKTEILFLYMRVVGPALSKNTAYNNYDARINPDSQVVGKGGESLMIRQRFDIGKYNIGAILYKNFGNPNEFLTPYGDPIGFDNYDNTVYDSAAWNNIFRRDAISGFLFGGGTYTKLSWMVIGRITYSKRADEQAVAVNVDYKFPWNITAGVKVEWYNNTTFAGYTLGSGKATTILNKTISQDRSYASTYISYNF</sequence>
<keyword evidence="4" id="KW-1185">Reference proteome</keyword>
<name>A0AA90PM10_9HELI</name>
<evidence type="ECO:0000313" key="4">
    <source>
        <dbReference type="Proteomes" id="UP001240777"/>
    </source>
</evidence>
<evidence type="ECO:0000313" key="2">
    <source>
        <dbReference type="EMBL" id="MDP2539634.1"/>
    </source>
</evidence>
<evidence type="ECO:0000313" key="1">
    <source>
        <dbReference type="EMBL" id="MDO7253678.1"/>
    </source>
</evidence>
<proteinExistence type="predicted"/>
<dbReference type="Pfam" id="PF02521">
    <property type="entry name" value="HP_OMP_2"/>
    <property type="match status" value="1"/>
</dbReference>
<protein>
    <submittedName>
        <fullName evidence="2">Outer membrane family protein</fullName>
    </submittedName>
</protein>
<dbReference type="EMBL" id="JAUPEV010000012">
    <property type="protein sequence ID" value="MDO7253678.1"/>
    <property type="molecule type" value="Genomic_DNA"/>
</dbReference>
<reference evidence="1" key="2">
    <citation type="submission" date="2023-07" db="EMBL/GenBank/DDBJ databases">
        <authorList>
            <person name="Aydin F."/>
            <person name="Tarhane S."/>
            <person name="Saticioglu I.B."/>
            <person name="Karakaya E."/>
            <person name="Abay S."/>
            <person name="Guran O."/>
            <person name="Bozkurt E."/>
            <person name="Uzum N."/>
            <person name="Olgun K."/>
            <person name="Jablonski D."/>
        </authorList>
    </citation>
    <scope>NUCLEOTIDE SEQUENCE</scope>
    <source>
        <strain evidence="1">Faydin-H75</strain>
    </source>
</reference>
<dbReference type="InterPro" id="IPR003678">
    <property type="entry name" value="Put_OMP"/>
</dbReference>
<reference evidence="1 3" key="3">
    <citation type="journal article" date="2024" name="Syst. Appl. Microbiol.">
        <title>Helicobacter cappadocius sp. nov., from lizards: The first psychrotrophic Helicobacter species.</title>
        <authorList>
            <person name="Aydin F."/>
            <person name="Tarhane S."/>
            <person name="Karakaya E."/>
            <person name="Abay S."/>
            <person name="Kayman T."/>
            <person name="Guran O."/>
            <person name="Bozkurt E."/>
            <person name="Uzum N."/>
            <person name="Avci A."/>
            <person name="Olgun K."/>
            <person name="Jablonski D."/>
            <person name="Guran C."/>
            <person name="Burcin Saticioglu I."/>
        </authorList>
    </citation>
    <scope>NUCLEOTIDE SEQUENCE [LARGE SCALE GENOMIC DNA]</scope>
    <source>
        <strain evidence="1">Faydin-H75</strain>
        <strain evidence="3">faydin-H76</strain>
    </source>
</reference>
<dbReference type="EMBL" id="JAUYZK010000012">
    <property type="protein sequence ID" value="MDP2539634.1"/>
    <property type="molecule type" value="Genomic_DNA"/>
</dbReference>